<dbReference type="OrthoDB" id="9805815at2"/>
<keyword evidence="3" id="KW-0560">Oxidoreductase</keyword>
<dbReference type="Gene3D" id="2.60.130.10">
    <property type="entry name" value="Aromatic compound dioxygenase"/>
    <property type="match status" value="1"/>
</dbReference>
<name>A0A0L8SI97_VIBPH</name>
<protein>
    <submittedName>
        <fullName evidence="5">Protocatechuate 3,4-dioxygenase</fullName>
    </submittedName>
</protein>
<evidence type="ECO:0000256" key="3">
    <source>
        <dbReference type="ARBA" id="ARBA00023002"/>
    </source>
</evidence>
<comment type="caution">
    <text evidence="5">The sequence shown here is derived from an EMBL/GenBank/DDBJ whole genome shotgun (WGS) entry which is preliminary data.</text>
</comment>
<accession>A0A0L8SI97</accession>
<dbReference type="GeneID" id="1191329"/>
<dbReference type="OMA" id="IWQCDAN"/>
<dbReference type="InterPro" id="IPR000627">
    <property type="entry name" value="Intradiol_dOase_C"/>
</dbReference>
<sequence length="190" mass="21691">MERRHFLALWTLMFAPFLKAESSMRPTPSQTEGPFYPVVKIPLRQNLILKPDALIGKAITLQGKVLDVFGRPISGVKIEIWQCDGQGIYDHPNQPSQNKFDPSFSGFGATVTEEDGRYFFQTLFPVPYSSRPPHIHVKLWRGDQELLTTQLYLKGQTGNEWWGGKARDHLQFELINIDGRIVGTFDFVIV</sequence>
<comment type="similarity">
    <text evidence="1">Belongs to the intradiol ring-cleavage dioxygenase family.</text>
</comment>
<gene>
    <name evidence="5" type="ORF">CA163_09460</name>
</gene>
<evidence type="ECO:0000259" key="4">
    <source>
        <dbReference type="PROSITE" id="PS00083"/>
    </source>
</evidence>
<evidence type="ECO:0000256" key="1">
    <source>
        <dbReference type="ARBA" id="ARBA00007825"/>
    </source>
</evidence>
<dbReference type="EMBL" id="NIXT01000425">
    <property type="protein sequence ID" value="OXE33066.1"/>
    <property type="molecule type" value="Genomic_DNA"/>
</dbReference>
<dbReference type="PANTHER" id="PTHR33711:SF9">
    <property type="entry name" value="PROTOCATECHUATE 3,4-DIOXYGENASE ALPHA CHAIN"/>
    <property type="match status" value="1"/>
</dbReference>
<dbReference type="CDD" id="cd03459">
    <property type="entry name" value="3_4-PCD"/>
    <property type="match status" value="1"/>
</dbReference>
<dbReference type="GO" id="GO:0008199">
    <property type="term" value="F:ferric iron binding"/>
    <property type="evidence" value="ECO:0007669"/>
    <property type="project" value="InterPro"/>
</dbReference>
<dbReference type="InterPro" id="IPR039387">
    <property type="entry name" value="3_4-PCD"/>
</dbReference>
<dbReference type="PROSITE" id="PS00083">
    <property type="entry name" value="INTRADIOL_DIOXYGENAS"/>
    <property type="match status" value="1"/>
</dbReference>
<proteinExistence type="inferred from homology"/>
<dbReference type="RefSeq" id="WP_005483331.1">
    <property type="nucleotide sequence ID" value="NZ_CANUHV010000042.1"/>
</dbReference>
<dbReference type="PANTHER" id="PTHR33711">
    <property type="entry name" value="DIOXYGENASE, PUTATIVE (AFU_ORTHOLOGUE AFUA_2G02910)-RELATED"/>
    <property type="match status" value="1"/>
</dbReference>
<dbReference type="Pfam" id="PF00775">
    <property type="entry name" value="Dioxygenase_C"/>
    <property type="match status" value="1"/>
</dbReference>
<evidence type="ECO:0000313" key="6">
    <source>
        <dbReference type="Proteomes" id="UP000214596"/>
    </source>
</evidence>
<dbReference type="InterPro" id="IPR015889">
    <property type="entry name" value="Intradiol_dOase_core"/>
</dbReference>
<feature type="domain" description="Intradiol ring-cleavage dioxygenases" evidence="4">
    <location>
        <begin position="61"/>
        <end position="89"/>
    </location>
</feature>
<dbReference type="Proteomes" id="UP000214596">
    <property type="component" value="Unassembled WGS sequence"/>
</dbReference>
<organism evidence="5 6">
    <name type="scientific">Vibrio parahaemolyticus</name>
    <dbReference type="NCBI Taxonomy" id="670"/>
    <lineage>
        <taxon>Bacteria</taxon>
        <taxon>Pseudomonadati</taxon>
        <taxon>Pseudomonadota</taxon>
        <taxon>Gammaproteobacteria</taxon>
        <taxon>Vibrionales</taxon>
        <taxon>Vibrionaceae</taxon>
        <taxon>Vibrio</taxon>
    </lineage>
</organism>
<evidence type="ECO:0000256" key="2">
    <source>
        <dbReference type="ARBA" id="ARBA00022964"/>
    </source>
</evidence>
<dbReference type="InterPro" id="IPR050770">
    <property type="entry name" value="Intradiol_RC_Dioxygenase"/>
</dbReference>
<dbReference type="GO" id="GO:0018578">
    <property type="term" value="F:protocatechuate 3,4-dioxygenase activity"/>
    <property type="evidence" value="ECO:0007669"/>
    <property type="project" value="InterPro"/>
</dbReference>
<dbReference type="SUPFAM" id="SSF49482">
    <property type="entry name" value="Aromatic compound dioxygenase"/>
    <property type="match status" value="1"/>
</dbReference>
<dbReference type="AlphaFoldDB" id="A0A0L8SI97"/>
<evidence type="ECO:0000313" key="5">
    <source>
        <dbReference type="EMBL" id="OXE33066.1"/>
    </source>
</evidence>
<keyword evidence="2 5" id="KW-0223">Dioxygenase</keyword>
<reference evidence="5 6" key="1">
    <citation type="journal article" date="2017" name="Appl. Environ. Microbiol.">
        <title>Parallel evolution of two clades of a major Atlantic endemic Vibrio parahaemolyticus pathogen lineage by independent acquisition of related pathogenicity islands.</title>
        <authorList>
            <person name="Xu F."/>
            <person name="Gonzalez-Escalona N."/>
            <person name="Drees K.P."/>
            <person name="Sebra R.P."/>
            <person name="Cooper V.S."/>
            <person name="Jones S.H."/>
            <person name="Whistler C.A."/>
        </authorList>
    </citation>
    <scope>NUCLEOTIDE SEQUENCE [LARGE SCALE GENOMIC DNA]</scope>
    <source>
        <strain evidence="5 6">MAVP-3</strain>
    </source>
</reference>